<dbReference type="AlphaFoldDB" id="A0A8J3R9B8"/>
<reference evidence="1" key="1">
    <citation type="submission" date="2021-01" db="EMBL/GenBank/DDBJ databases">
        <title>Whole genome shotgun sequence of Sphaerimonospora thailandensis NBRC 107569.</title>
        <authorList>
            <person name="Komaki H."/>
            <person name="Tamura T."/>
        </authorList>
    </citation>
    <scope>NUCLEOTIDE SEQUENCE</scope>
    <source>
        <strain evidence="1">NBRC 107569</strain>
    </source>
</reference>
<dbReference type="SUPFAM" id="SSF53137">
    <property type="entry name" value="Translational machinery components"/>
    <property type="match status" value="1"/>
</dbReference>
<protein>
    <recommendedName>
        <fullName evidence="3">Peptide chain release factor 1</fullName>
    </recommendedName>
</protein>
<evidence type="ECO:0000313" key="1">
    <source>
        <dbReference type="EMBL" id="GIH71771.1"/>
    </source>
</evidence>
<dbReference type="Proteomes" id="UP000610966">
    <property type="component" value="Unassembled WGS sequence"/>
</dbReference>
<accession>A0A8J3R9B8</accession>
<proteinExistence type="predicted"/>
<evidence type="ECO:0000313" key="2">
    <source>
        <dbReference type="Proteomes" id="UP000610966"/>
    </source>
</evidence>
<sequence>MRLDFIRPLYDRPGPYASVYLDTERSEQGQADVVQRRWAMLRERLTEAGAPTDVLDPIGGLVLDPRVVAPGRAVFATGGEVVFARPLHTQPRRQTARWSPLPHVVPLLAQRGEPVPHLEVLADHAGADLVIARNGARRELTVESTTDYPMQKTGKGGWSQTRYDRDAEETWRRNAVAVAEVVDREAHDSGAEIVVLAGDPKSRGLVMERLSKDTARKVTVAEHGSRAAGADRRNFEADVDRACEAWVERCRAELLDAYATGPYATGLQETARALREARVRTLLLHDDPSSTATVWVGPEPTHLSTDRADLLDWGVAEPFEERADSALARAVAGTDADLWFVDHLPSPDGVGAVLRF</sequence>
<dbReference type="Pfam" id="PF18844">
    <property type="entry name" value="baeRF_family2"/>
    <property type="match status" value="1"/>
</dbReference>
<gene>
    <name evidence="1" type="ORF">Mth01_40240</name>
</gene>
<dbReference type="InterPro" id="IPR042226">
    <property type="entry name" value="eFR1_2_sf"/>
</dbReference>
<evidence type="ECO:0008006" key="3">
    <source>
        <dbReference type="Google" id="ProtNLM"/>
    </source>
</evidence>
<dbReference type="EMBL" id="BOOG01000039">
    <property type="protein sequence ID" value="GIH71771.1"/>
    <property type="molecule type" value="Genomic_DNA"/>
</dbReference>
<comment type="caution">
    <text evidence="1">The sequence shown here is derived from an EMBL/GenBank/DDBJ whole genome shotgun (WGS) entry which is preliminary data.</text>
</comment>
<dbReference type="RefSeq" id="WP_204017452.1">
    <property type="nucleotide sequence ID" value="NZ_BOOG01000039.1"/>
</dbReference>
<name>A0A8J3R9B8_9ACTN</name>
<dbReference type="InterPro" id="IPR040701">
    <property type="entry name" value="Bact_RF_family2"/>
</dbReference>
<keyword evidence="2" id="KW-1185">Reference proteome</keyword>
<organism evidence="1 2">
    <name type="scientific">Sphaerimonospora thailandensis</name>
    <dbReference type="NCBI Taxonomy" id="795644"/>
    <lineage>
        <taxon>Bacteria</taxon>
        <taxon>Bacillati</taxon>
        <taxon>Actinomycetota</taxon>
        <taxon>Actinomycetes</taxon>
        <taxon>Streptosporangiales</taxon>
        <taxon>Streptosporangiaceae</taxon>
        <taxon>Sphaerimonospora</taxon>
    </lineage>
</organism>
<dbReference type="Gene3D" id="3.30.420.60">
    <property type="entry name" value="eRF1 domain 2"/>
    <property type="match status" value="1"/>
</dbReference>